<proteinExistence type="predicted"/>
<sequence>MKNTIQSFKCSFLGGVLLLLLCTEASAGEQVEDKVRTFPDVTVVRPFLNSLDKQPECREWADNFQLLSSSNKGDLFFRIRVRDVPKSNCAALTRVAGRIAQFVLRSSESMPEELSGQPSETYWTGEWKITERLNVARVEEQLNGDEVQVYQPTDTLTEAWDDSCVSVFDKIVVSDGNARKTFYLLAISNENPFLRRFDQDFSCPNWQGRSSASQYVATFDIDGGALNEGAFFFDRSFGTLLLPRSRVEDFCIFVSELGVTYAYLSEYELRQVLASEKLFASVAGMVEQSFEVSRDESRDAAIRLLQNFGKCDRW</sequence>
<accession>A0ACC5R721</accession>
<evidence type="ECO:0000313" key="1">
    <source>
        <dbReference type="EMBL" id="MBK1868417.1"/>
    </source>
</evidence>
<dbReference type="EMBL" id="JAENHL010000007">
    <property type="protein sequence ID" value="MBK1868417.1"/>
    <property type="molecule type" value="Genomic_DNA"/>
</dbReference>
<name>A0ACC5R721_9HYPH</name>
<organism evidence="1 2">
    <name type="scientific">Taklimakanibacter albus</name>
    <dbReference type="NCBI Taxonomy" id="2800327"/>
    <lineage>
        <taxon>Bacteria</taxon>
        <taxon>Pseudomonadati</taxon>
        <taxon>Pseudomonadota</taxon>
        <taxon>Alphaproteobacteria</taxon>
        <taxon>Hyphomicrobiales</taxon>
        <taxon>Aestuariivirgaceae</taxon>
        <taxon>Taklimakanibacter</taxon>
    </lineage>
</organism>
<gene>
    <name evidence="1" type="ORF">JHL16_18835</name>
</gene>
<reference evidence="1" key="1">
    <citation type="submission" date="2021-01" db="EMBL/GenBank/DDBJ databases">
        <authorList>
            <person name="Sun Q."/>
        </authorList>
    </citation>
    <scope>NUCLEOTIDE SEQUENCE</scope>
    <source>
        <strain evidence="1">YIM B02566</strain>
    </source>
</reference>
<dbReference type="Proteomes" id="UP000616151">
    <property type="component" value="Unassembled WGS sequence"/>
</dbReference>
<keyword evidence="2" id="KW-1185">Reference proteome</keyword>
<evidence type="ECO:0000313" key="2">
    <source>
        <dbReference type="Proteomes" id="UP000616151"/>
    </source>
</evidence>
<comment type="caution">
    <text evidence="1">The sequence shown here is derived from an EMBL/GenBank/DDBJ whole genome shotgun (WGS) entry which is preliminary data.</text>
</comment>
<protein>
    <submittedName>
        <fullName evidence="1">Uncharacterized protein</fullName>
    </submittedName>
</protein>